<dbReference type="Gene3D" id="3.40.50.300">
    <property type="entry name" value="P-loop containing nucleotide triphosphate hydrolases"/>
    <property type="match status" value="1"/>
</dbReference>
<evidence type="ECO:0000313" key="1">
    <source>
        <dbReference type="EMBL" id="THV30089.1"/>
    </source>
</evidence>
<dbReference type="InterPro" id="IPR027417">
    <property type="entry name" value="P-loop_NTPase"/>
</dbReference>
<organism evidence="1 2">
    <name type="scientific">Glycomyces paridis</name>
    <dbReference type="NCBI Taxonomy" id="2126555"/>
    <lineage>
        <taxon>Bacteria</taxon>
        <taxon>Bacillati</taxon>
        <taxon>Actinomycetota</taxon>
        <taxon>Actinomycetes</taxon>
        <taxon>Glycomycetales</taxon>
        <taxon>Glycomycetaceae</taxon>
        <taxon>Glycomyces</taxon>
    </lineage>
</organism>
<accession>A0A4S8PN70</accession>
<dbReference type="OrthoDB" id="9777890at2"/>
<keyword evidence="1" id="KW-0808">Transferase</keyword>
<dbReference type="PANTHER" id="PTHR36451:SF1">
    <property type="entry name" value="OMEGA-HYDROXY-BETA-DIHYDROMENAQUINONE-9 SULFOTRANSFERASE STF3"/>
    <property type="match status" value="1"/>
</dbReference>
<dbReference type="PANTHER" id="PTHR36451">
    <property type="entry name" value="PAPS-DEPENDENT SULFOTRANSFERASE STF3"/>
    <property type="match status" value="1"/>
</dbReference>
<dbReference type="InterPro" id="IPR052736">
    <property type="entry name" value="Stf3_sulfotransferase"/>
</dbReference>
<dbReference type="EMBL" id="STGX01000004">
    <property type="protein sequence ID" value="THV30089.1"/>
    <property type="molecule type" value="Genomic_DNA"/>
</dbReference>
<name>A0A4S8PN70_9ACTN</name>
<comment type="caution">
    <text evidence="1">The sequence shown here is derived from an EMBL/GenBank/DDBJ whole genome shotgun (WGS) entry which is preliminary data.</text>
</comment>
<dbReference type="GO" id="GO:0016740">
    <property type="term" value="F:transferase activity"/>
    <property type="evidence" value="ECO:0007669"/>
    <property type="project" value="UniProtKB-KW"/>
</dbReference>
<dbReference type="AlphaFoldDB" id="A0A4S8PN70"/>
<keyword evidence="2" id="KW-1185">Reference proteome</keyword>
<gene>
    <name evidence="1" type="ORF">E9998_06845</name>
</gene>
<dbReference type="Proteomes" id="UP000305792">
    <property type="component" value="Unassembled WGS sequence"/>
</dbReference>
<dbReference type="SUPFAM" id="SSF52540">
    <property type="entry name" value="P-loop containing nucleoside triphosphate hydrolases"/>
    <property type="match status" value="1"/>
</dbReference>
<reference evidence="1 2" key="1">
    <citation type="journal article" date="2018" name="Int. J. Syst. Evol. Microbiol.">
        <title>Glycomyces paridis sp. nov., isolated from the medicinal plant Paris polyphylla.</title>
        <authorList>
            <person name="Fang X.M."/>
            <person name="Bai J.L."/>
            <person name="Su J."/>
            <person name="Zhao L.L."/>
            <person name="Liu H.Y."/>
            <person name="Ma B.P."/>
            <person name="Zhang Y.Q."/>
            <person name="Yu L.Y."/>
        </authorList>
    </citation>
    <scope>NUCLEOTIDE SEQUENCE [LARGE SCALE GENOMIC DNA]</scope>
    <source>
        <strain evidence="1 2">CPCC 204357</strain>
    </source>
</reference>
<sequence length="482" mass="52580">MSRRRPAAATLVNLALAPFAGGRRRPEAAWRKAADAAAARAGRPLGDDRAFADEQGFLLSCLAAAGGVTPLGWTAAATEAKTRLENRLRISALVEAHPEIPDGEIRRPVFVVGLPRTATTLAHKVLALAPGHRAPLMWEMLHTGVETDPAAVERLVRARSRQVALTPRIAPGWEVMHPVGADQPEESLFVLPHGHYYRVLRGELPGYRAWLDARDTVPDYEYLKLALQVLQYGREPRRWILKYPAHLGDVDAIREVFPDAVFVWTHRDPATAAGSMCSLMETSWGIYRERVDPEAVGRIALGEMARIVERGMAARAALPPESIVDVPYAMLAEDPHAAVPRIYEAIGADWTDADAANLGSALARPTTARHEYALDRYGLDPDRITEALGDYPELPASLEALGLVGLRVRLVVSALAAQGLHEDHADDDDHEQAEQDRGQGRAGVRLLVIAVAVGGGRGRRRGLGIRRLGRLARRSLLQSGRL</sequence>
<evidence type="ECO:0000313" key="2">
    <source>
        <dbReference type="Proteomes" id="UP000305792"/>
    </source>
</evidence>
<proteinExistence type="predicted"/>
<dbReference type="Pfam" id="PF13469">
    <property type="entry name" value="Sulfotransfer_3"/>
    <property type="match status" value="1"/>
</dbReference>
<protein>
    <submittedName>
        <fullName evidence="1">Sulfotransferase</fullName>
    </submittedName>
</protein>